<feature type="compositionally biased region" description="Basic and acidic residues" evidence="7">
    <location>
        <begin position="379"/>
        <end position="389"/>
    </location>
</feature>
<dbReference type="InterPro" id="IPR000626">
    <property type="entry name" value="Ubiquitin-like_dom"/>
</dbReference>
<dbReference type="Gene3D" id="2.40.70.10">
    <property type="entry name" value="Acid Proteases"/>
    <property type="match status" value="1"/>
</dbReference>
<dbReference type="SUPFAM" id="SSF54236">
    <property type="entry name" value="Ubiquitin-like"/>
    <property type="match status" value="1"/>
</dbReference>
<evidence type="ECO:0000256" key="3">
    <source>
        <dbReference type="ARBA" id="ARBA00011128"/>
    </source>
</evidence>
<evidence type="ECO:0000256" key="6">
    <source>
        <dbReference type="ARBA" id="ARBA00022801"/>
    </source>
</evidence>
<evidence type="ECO:0000256" key="2">
    <source>
        <dbReference type="ARBA" id="ARBA00009136"/>
    </source>
</evidence>
<evidence type="ECO:0000259" key="8">
    <source>
        <dbReference type="PROSITE" id="PS50053"/>
    </source>
</evidence>
<feature type="domain" description="Ubiquitin-like" evidence="8">
    <location>
        <begin position="23"/>
        <end position="57"/>
    </location>
</feature>
<evidence type="ECO:0000256" key="4">
    <source>
        <dbReference type="ARBA" id="ARBA00022670"/>
    </source>
</evidence>
<feature type="region of interest" description="Disordered" evidence="7">
    <location>
        <begin position="369"/>
        <end position="389"/>
    </location>
</feature>
<evidence type="ECO:0000256" key="1">
    <source>
        <dbReference type="ARBA" id="ARBA00003231"/>
    </source>
</evidence>
<dbReference type="GO" id="GO:0004190">
    <property type="term" value="F:aspartic-type endopeptidase activity"/>
    <property type="evidence" value="ECO:0007669"/>
    <property type="project" value="UniProtKB-KW"/>
</dbReference>
<dbReference type="Pfam" id="PF09668">
    <property type="entry name" value="Asp_protease"/>
    <property type="match status" value="1"/>
</dbReference>
<comment type="function">
    <text evidence="1">Probable aspartic protease. May be involved in the regulation of exocytosis. Acts as a linker between the 19S proteasome and polyubiquitinated proteins via UBA domain interactions with ubiquitin for their subsequent degradation. Required for S-phase checkpoint control.</text>
</comment>
<proteinExistence type="inferred from homology"/>
<protein>
    <recommendedName>
        <fullName evidence="8">Ubiquitin-like domain-containing protein</fullName>
    </recommendedName>
</protein>
<dbReference type="InterPro" id="IPR019103">
    <property type="entry name" value="Peptidase_aspartic_DDI1-type"/>
</dbReference>
<comment type="similarity">
    <text evidence="2">Belongs to the DDI1 family.</text>
</comment>
<evidence type="ECO:0000313" key="9">
    <source>
        <dbReference type="EMBL" id="KAG5461524.1"/>
    </source>
</evidence>
<keyword evidence="10" id="KW-1185">Reference proteome</keyword>
<comment type="subunit">
    <text evidence="3">Binds ubiquitin and polyubiquitinated proteins.</text>
</comment>
<evidence type="ECO:0000256" key="5">
    <source>
        <dbReference type="ARBA" id="ARBA00022750"/>
    </source>
</evidence>
<dbReference type="InterPro" id="IPR029071">
    <property type="entry name" value="Ubiquitin-like_domsf"/>
</dbReference>
<keyword evidence="5" id="KW-0064">Aspartyl protease</keyword>
<evidence type="ECO:0000313" key="10">
    <source>
        <dbReference type="Proteomes" id="UP000673691"/>
    </source>
</evidence>
<reference evidence="9 10" key="1">
    <citation type="journal article" name="Sci. Rep.">
        <title>Genome-scale phylogenetic analyses confirm Olpidium as the closest living zoosporic fungus to the non-flagellated, terrestrial fungi.</title>
        <authorList>
            <person name="Chang Y."/>
            <person name="Rochon D."/>
            <person name="Sekimoto S."/>
            <person name="Wang Y."/>
            <person name="Chovatia M."/>
            <person name="Sandor L."/>
            <person name="Salamov A."/>
            <person name="Grigoriev I.V."/>
            <person name="Stajich J.E."/>
            <person name="Spatafora J.W."/>
        </authorList>
    </citation>
    <scope>NUCLEOTIDE SEQUENCE [LARGE SCALE GENOMIC DNA]</scope>
    <source>
        <strain evidence="9">S191</strain>
    </source>
</reference>
<gene>
    <name evidence="9" type="ORF">BJ554DRAFT_6266</name>
</gene>
<evidence type="ECO:0000256" key="7">
    <source>
        <dbReference type="SAM" id="MobiDB-lite"/>
    </source>
</evidence>
<dbReference type="Gene3D" id="3.10.20.90">
    <property type="entry name" value="Phosphatidylinositol 3-kinase Catalytic Subunit, Chain A, domain 1"/>
    <property type="match status" value="1"/>
</dbReference>
<dbReference type="EMBL" id="JAEFCI010003511">
    <property type="protein sequence ID" value="KAG5461524.1"/>
    <property type="molecule type" value="Genomic_DNA"/>
</dbReference>
<dbReference type="PANTHER" id="PTHR12917:SF1">
    <property type="entry name" value="AT13091P"/>
    <property type="match status" value="1"/>
</dbReference>
<keyword evidence="4" id="KW-0645">Protease</keyword>
<sequence>MEVRNACALALSLSFARLPRYQVPLARQEIVYNGNRLADPKKTLAQCGVADDDILLLRDVPTAQPSADNQDARIEALRQSILADQSMLHRLRAVRLSLSAAGPGRFCGSCPTTRRRSQKFLNSARAIQNPPGKTSIAQFDLPMADLIQNDPGGFARAYKEQDRRRQEKAAQLAADFVSTPLQQTLHDADPFDVEAQKKIEEAIRRERIAENMESAYEHHPEAFINVSHAGYSGIARGVGTAKIIGRVHMHAIKVGKLHLPCTFTVMEVRATDFSASRARARARFRRYGTRCESSSERSVYFEETFRDLRTSRACIDLKNNCLRVHDEAVEFLAESEIPLDGGQLSAWDLRSLGRRPHIRAEPALRARLRPTTLPVDTDGEGRRERASGR</sequence>
<dbReference type="InterPro" id="IPR021109">
    <property type="entry name" value="Peptidase_aspartic_dom_sf"/>
</dbReference>
<dbReference type="Proteomes" id="UP000673691">
    <property type="component" value="Unassembled WGS sequence"/>
</dbReference>
<dbReference type="GO" id="GO:0006508">
    <property type="term" value="P:proteolysis"/>
    <property type="evidence" value="ECO:0007669"/>
    <property type="project" value="UniProtKB-KW"/>
</dbReference>
<dbReference type="OrthoDB" id="1047367at2759"/>
<accession>A0A8H7ZY92</accession>
<organism evidence="9 10">
    <name type="scientific">Olpidium bornovanus</name>
    <dbReference type="NCBI Taxonomy" id="278681"/>
    <lineage>
        <taxon>Eukaryota</taxon>
        <taxon>Fungi</taxon>
        <taxon>Fungi incertae sedis</taxon>
        <taxon>Olpidiomycota</taxon>
        <taxon>Olpidiomycotina</taxon>
        <taxon>Olpidiomycetes</taxon>
        <taxon>Olpidiales</taxon>
        <taxon>Olpidiaceae</taxon>
        <taxon>Olpidium</taxon>
    </lineage>
</organism>
<comment type="caution">
    <text evidence="9">The sequence shown here is derived from an EMBL/GenBank/DDBJ whole genome shotgun (WGS) entry which is preliminary data.</text>
</comment>
<keyword evidence="6" id="KW-0378">Hydrolase</keyword>
<feature type="non-terminal residue" evidence="9">
    <location>
        <position position="389"/>
    </location>
</feature>
<dbReference type="PROSITE" id="PS50053">
    <property type="entry name" value="UBIQUITIN_2"/>
    <property type="match status" value="1"/>
</dbReference>
<dbReference type="AlphaFoldDB" id="A0A8H7ZY92"/>
<dbReference type="PANTHER" id="PTHR12917">
    <property type="entry name" value="ASPARTYL PROTEASE DDI-RELATED"/>
    <property type="match status" value="1"/>
</dbReference>
<name>A0A8H7ZY92_9FUNG</name>